<evidence type="ECO:0000256" key="3">
    <source>
        <dbReference type="ARBA" id="ARBA00023163"/>
    </source>
</evidence>
<protein>
    <submittedName>
        <fullName evidence="6">LuxR C-terminal-related transcriptional regulator</fullName>
    </submittedName>
</protein>
<keyword evidence="3" id="KW-0804">Transcription</keyword>
<name>A0ABW3SH09_9BACL</name>
<evidence type="ECO:0000256" key="2">
    <source>
        <dbReference type="ARBA" id="ARBA00023125"/>
    </source>
</evidence>
<dbReference type="SUPFAM" id="SSF46894">
    <property type="entry name" value="C-terminal effector domain of the bipartite response regulators"/>
    <property type="match status" value="1"/>
</dbReference>
<dbReference type="PANTHER" id="PTHR44688">
    <property type="entry name" value="DNA-BINDING TRANSCRIPTIONAL ACTIVATOR DEVR_DOSR"/>
    <property type="match status" value="1"/>
</dbReference>
<evidence type="ECO:0000256" key="1">
    <source>
        <dbReference type="ARBA" id="ARBA00023015"/>
    </source>
</evidence>
<dbReference type="PROSITE" id="PS50043">
    <property type="entry name" value="HTH_LUXR_2"/>
    <property type="match status" value="1"/>
</dbReference>
<dbReference type="CDD" id="cd06170">
    <property type="entry name" value="LuxR_C_like"/>
    <property type="match status" value="1"/>
</dbReference>
<dbReference type="Gene3D" id="3.40.50.300">
    <property type="entry name" value="P-loop containing nucleotide triphosphate hydrolases"/>
    <property type="match status" value="1"/>
</dbReference>
<evidence type="ECO:0000259" key="5">
    <source>
        <dbReference type="PROSITE" id="PS50043"/>
    </source>
</evidence>
<keyword evidence="7" id="KW-1185">Reference proteome</keyword>
<dbReference type="RefSeq" id="WP_240271220.1">
    <property type="nucleotide sequence ID" value="NZ_JAKSXN010000075.1"/>
</dbReference>
<proteinExistence type="predicted"/>
<dbReference type="InterPro" id="IPR016032">
    <property type="entry name" value="Sig_transdc_resp-reg_C-effctor"/>
</dbReference>
<dbReference type="SUPFAM" id="SSF52540">
    <property type="entry name" value="P-loop containing nucleoside triphosphate hydrolases"/>
    <property type="match status" value="1"/>
</dbReference>
<sequence length="684" mass="76237">METFRDAVGRLAEEEFVGRERELAAFKERLRQNPGSGGILNVYGTGRIGKTELLTRFRAEAEQAGSLFKRVDLRETMGQTTLFLQTLTSLLGINREGAQAALDIRQLAEELNAAAAGGGKLVLALDQYEAAGSVDQWLREEFFPLLRADTILVIAGRHPLGGAWMLSSVWRKWILPLPLDGFTRDEVKCYLKRRGIVDEPKVDRLWLATAGHPLSLALLAEEEALKDVEGPYEWDVRSSFEELLQSWLQEVPGDTLRALVYAASVPRYFDLDLLQAMLGAPFTGEAFDGLLKLSFIRPAGRGWEMHELARSLISRSLRERQPDTYSDYRSRAAEVLSARIRAKAAGGNEAAKEVHELIGLTGNPIMRAHFRFNRNSKNYWEAAKPETVEEAKQYLERRRADCRPSRISCSDTETGCLFQYELTATQSLYRLEGWEPETLLALEEDALRLLRNPEGDVVGVAAMLSIRPDTAEYLLRNPVSGPYFRARPEELKGAIGHGKATARFVFAIDVFDPEQIELRSDTVNLMMEHIQAGTLLIASPPALPFYLDSHRSLGFTLVPDLPETHRFGGYTEAAVFRLDTRGRKWGAYLEQIADYRVSADSGGTADTPDAPDAGQPDRARFGFTPREWEVADALATGASNKEIAARLYISEAAVKKHINAMLQKTGFRNRTQIVMAVLKSASSG</sequence>
<dbReference type="PANTHER" id="PTHR44688:SF16">
    <property type="entry name" value="DNA-BINDING TRANSCRIPTIONAL ACTIVATOR DEVR_DOSR"/>
    <property type="match status" value="1"/>
</dbReference>
<gene>
    <name evidence="6" type="ORF">ACFQ2Z_22445</name>
</gene>
<dbReference type="Gene3D" id="1.10.10.10">
    <property type="entry name" value="Winged helix-like DNA-binding domain superfamily/Winged helix DNA-binding domain"/>
    <property type="match status" value="1"/>
</dbReference>
<evidence type="ECO:0000313" key="6">
    <source>
        <dbReference type="EMBL" id="MFD1184099.1"/>
    </source>
</evidence>
<dbReference type="PRINTS" id="PR00038">
    <property type="entry name" value="HTHLUXR"/>
</dbReference>
<dbReference type="InterPro" id="IPR036388">
    <property type="entry name" value="WH-like_DNA-bd_sf"/>
</dbReference>
<feature type="domain" description="HTH luxR-type" evidence="5">
    <location>
        <begin position="616"/>
        <end position="681"/>
    </location>
</feature>
<dbReference type="InterPro" id="IPR027417">
    <property type="entry name" value="P-loop_NTPase"/>
</dbReference>
<feature type="region of interest" description="Disordered" evidence="4">
    <location>
        <begin position="600"/>
        <end position="619"/>
    </location>
</feature>
<dbReference type="Proteomes" id="UP001597211">
    <property type="component" value="Unassembled WGS sequence"/>
</dbReference>
<dbReference type="Pfam" id="PF00196">
    <property type="entry name" value="GerE"/>
    <property type="match status" value="1"/>
</dbReference>
<comment type="caution">
    <text evidence="6">The sequence shown here is derived from an EMBL/GenBank/DDBJ whole genome shotgun (WGS) entry which is preliminary data.</text>
</comment>
<organism evidence="6 7">
    <name type="scientific">Paenibacillus timonensis</name>
    <dbReference type="NCBI Taxonomy" id="225915"/>
    <lineage>
        <taxon>Bacteria</taxon>
        <taxon>Bacillati</taxon>
        <taxon>Bacillota</taxon>
        <taxon>Bacilli</taxon>
        <taxon>Bacillales</taxon>
        <taxon>Paenibacillaceae</taxon>
        <taxon>Paenibacillus</taxon>
    </lineage>
</organism>
<evidence type="ECO:0000256" key="4">
    <source>
        <dbReference type="SAM" id="MobiDB-lite"/>
    </source>
</evidence>
<evidence type="ECO:0000313" key="7">
    <source>
        <dbReference type="Proteomes" id="UP001597211"/>
    </source>
</evidence>
<dbReference type="InterPro" id="IPR000792">
    <property type="entry name" value="Tscrpt_reg_LuxR_C"/>
</dbReference>
<reference evidence="7" key="1">
    <citation type="journal article" date="2019" name="Int. J. Syst. Evol. Microbiol.">
        <title>The Global Catalogue of Microorganisms (GCM) 10K type strain sequencing project: providing services to taxonomists for standard genome sequencing and annotation.</title>
        <authorList>
            <consortium name="The Broad Institute Genomics Platform"/>
            <consortium name="The Broad Institute Genome Sequencing Center for Infectious Disease"/>
            <person name="Wu L."/>
            <person name="Ma J."/>
        </authorList>
    </citation>
    <scope>NUCLEOTIDE SEQUENCE [LARGE SCALE GENOMIC DNA]</scope>
    <source>
        <strain evidence="7">CCUG 48216</strain>
    </source>
</reference>
<keyword evidence="2" id="KW-0238">DNA-binding</keyword>
<keyword evidence="1" id="KW-0805">Transcription regulation</keyword>
<dbReference type="EMBL" id="JBHTKZ010000068">
    <property type="protein sequence ID" value="MFD1184099.1"/>
    <property type="molecule type" value="Genomic_DNA"/>
</dbReference>
<dbReference type="SMART" id="SM00421">
    <property type="entry name" value="HTH_LUXR"/>
    <property type="match status" value="1"/>
</dbReference>
<accession>A0ABW3SH09</accession>